<dbReference type="PANTHER" id="PTHR36923:SF3">
    <property type="entry name" value="FERREDOXIN"/>
    <property type="match status" value="1"/>
</dbReference>
<evidence type="ECO:0000259" key="7">
    <source>
        <dbReference type="PROSITE" id="PS51379"/>
    </source>
</evidence>
<feature type="region of interest" description="Disordered" evidence="6">
    <location>
        <begin position="1"/>
        <end position="24"/>
    </location>
</feature>
<protein>
    <submittedName>
        <fullName evidence="8">Unannotated protein</fullName>
    </submittedName>
</protein>
<dbReference type="EMBL" id="CAFBON010000134">
    <property type="protein sequence ID" value="CAB4993954.1"/>
    <property type="molecule type" value="Genomic_DNA"/>
</dbReference>
<evidence type="ECO:0000256" key="1">
    <source>
        <dbReference type="ARBA" id="ARBA00022448"/>
    </source>
</evidence>
<keyword evidence="4" id="KW-0408">Iron</keyword>
<dbReference type="AlphaFoldDB" id="A0A6J7NVI4"/>
<evidence type="ECO:0000256" key="4">
    <source>
        <dbReference type="ARBA" id="ARBA00023004"/>
    </source>
</evidence>
<dbReference type="Pfam" id="PF13370">
    <property type="entry name" value="Fer4_13"/>
    <property type="match status" value="1"/>
</dbReference>
<dbReference type="PANTHER" id="PTHR36923">
    <property type="entry name" value="FERREDOXIN"/>
    <property type="match status" value="1"/>
</dbReference>
<dbReference type="GO" id="GO:0009055">
    <property type="term" value="F:electron transfer activity"/>
    <property type="evidence" value="ECO:0007669"/>
    <property type="project" value="InterPro"/>
</dbReference>
<reference evidence="8" key="1">
    <citation type="submission" date="2020-05" db="EMBL/GenBank/DDBJ databases">
        <authorList>
            <person name="Chiriac C."/>
            <person name="Salcher M."/>
            <person name="Ghai R."/>
            <person name="Kavagutti S V."/>
        </authorList>
    </citation>
    <scope>NUCLEOTIDE SEQUENCE</scope>
</reference>
<dbReference type="GO" id="GO:0005506">
    <property type="term" value="F:iron ion binding"/>
    <property type="evidence" value="ECO:0007669"/>
    <property type="project" value="InterPro"/>
</dbReference>
<evidence type="ECO:0000256" key="3">
    <source>
        <dbReference type="ARBA" id="ARBA00022982"/>
    </source>
</evidence>
<keyword evidence="5" id="KW-0411">Iron-sulfur</keyword>
<evidence type="ECO:0000256" key="6">
    <source>
        <dbReference type="SAM" id="MobiDB-lite"/>
    </source>
</evidence>
<name>A0A6J7NVI4_9ZZZZ</name>
<dbReference type="PRINTS" id="PR00352">
    <property type="entry name" value="3FE4SFRDOXIN"/>
</dbReference>
<gene>
    <name evidence="8" type="ORF">UFOPK3954_01345</name>
</gene>
<dbReference type="InterPro" id="IPR001080">
    <property type="entry name" value="3Fe4S_ferredoxin"/>
</dbReference>
<dbReference type="PROSITE" id="PS51379">
    <property type="entry name" value="4FE4S_FER_2"/>
    <property type="match status" value="1"/>
</dbReference>
<feature type="domain" description="4Fe-4S ferredoxin-type" evidence="7">
    <location>
        <begin position="27"/>
        <end position="55"/>
    </location>
</feature>
<dbReference type="SUPFAM" id="SSF54862">
    <property type="entry name" value="4Fe-4S ferredoxins"/>
    <property type="match status" value="1"/>
</dbReference>
<dbReference type="Gene3D" id="3.30.70.20">
    <property type="match status" value="1"/>
</dbReference>
<evidence type="ECO:0000256" key="5">
    <source>
        <dbReference type="ARBA" id="ARBA00023014"/>
    </source>
</evidence>
<accession>A0A6J7NVI4</accession>
<dbReference type="GO" id="GO:0051536">
    <property type="term" value="F:iron-sulfur cluster binding"/>
    <property type="evidence" value="ECO:0007669"/>
    <property type="project" value="UniProtKB-KW"/>
</dbReference>
<keyword evidence="2" id="KW-0479">Metal-binding</keyword>
<evidence type="ECO:0000256" key="2">
    <source>
        <dbReference type="ARBA" id="ARBA00022723"/>
    </source>
</evidence>
<evidence type="ECO:0000313" key="8">
    <source>
        <dbReference type="EMBL" id="CAB4993954.1"/>
    </source>
</evidence>
<dbReference type="InterPro" id="IPR017896">
    <property type="entry name" value="4Fe4S_Fe-S-bd"/>
</dbReference>
<proteinExistence type="predicted"/>
<organism evidence="8">
    <name type="scientific">freshwater metagenome</name>
    <dbReference type="NCBI Taxonomy" id="449393"/>
    <lineage>
        <taxon>unclassified sequences</taxon>
        <taxon>metagenomes</taxon>
        <taxon>ecological metagenomes</taxon>
    </lineage>
</organism>
<dbReference type="InterPro" id="IPR051269">
    <property type="entry name" value="Fe-S_cluster_ET"/>
</dbReference>
<sequence length="89" mass="9666">MAAATRVGSAAGSSIRPERHDDKGRTMKVTVDYDVCASTGTCMQVCPEVFEVRSDGYLYVLQENPPESLREKVKQAEELCPTAAITIEG</sequence>
<keyword evidence="1" id="KW-0813">Transport</keyword>
<keyword evidence="3" id="KW-0249">Electron transport</keyword>